<name>A0A931AP07_9ACTN</name>
<feature type="domain" description="Tyr recombinase" evidence="3">
    <location>
        <begin position="1"/>
        <end position="92"/>
    </location>
</feature>
<feature type="non-terminal residue" evidence="4">
    <location>
        <position position="1"/>
    </location>
</feature>
<dbReference type="InterPro" id="IPR002104">
    <property type="entry name" value="Integrase_catalytic"/>
</dbReference>
<evidence type="ECO:0000259" key="3">
    <source>
        <dbReference type="PROSITE" id="PS51898"/>
    </source>
</evidence>
<evidence type="ECO:0000256" key="1">
    <source>
        <dbReference type="ARBA" id="ARBA00023172"/>
    </source>
</evidence>
<gene>
    <name evidence="4" type="ORF">ITP53_43285</name>
</gene>
<dbReference type="GO" id="GO:0003677">
    <property type="term" value="F:DNA binding"/>
    <property type="evidence" value="ECO:0007669"/>
    <property type="project" value="InterPro"/>
</dbReference>
<dbReference type="PROSITE" id="PS51898">
    <property type="entry name" value="TYR_RECOMBINASE"/>
    <property type="match status" value="1"/>
</dbReference>
<comment type="caution">
    <text evidence="4">The sequence shown here is derived from an EMBL/GenBank/DDBJ whole genome shotgun (WGS) entry which is preliminary data.</text>
</comment>
<organism evidence="4 5">
    <name type="scientific">Nonomuraea cypriaca</name>
    <dbReference type="NCBI Taxonomy" id="1187855"/>
    <lineage>
        <taxon>Bacteria</taxon>
        <taxon>Bacillati</taxon>
        <taxon>Actinomycetota</taxon>
        <taxon>Actinomycetes</taxon>
        <taxon>Streptosporangiales</taxon>
        <taxon>Streptosporangiaceae</taxon>
        <taxon>Nonomuraea</taxon>
    </lineage>
</organism>
<dbReference type="AlphaFoldDB" id="A0A931AP07"/>
<keyword evidence="1" id="KW-0233">DNA recombination</keyword>
<dbReference type="GO" id="GO:0015074">
    <property type="term" value="P:DNA integration"/>
    <property type="evidence" value="ECO:0007669"/>
    <property type="project" value="InterPro"/>
</dbReference>
<evidence type="ECO:0000313" key="4">
    <source>
        <dbReference type="EMBL" id="MBF8192392.1"/>
    </source>
</evidence>
<dbReference type="Gene3D" id="1.10.443.10">
    <property type="entry name" value="Intergrase catalytic core"/>
    <property type="match status" value="1"/>
</dbReference>
<sequence length="134" mass="13603">GLLPPSPAPPGSGCPQLRLPAATGSAVKVFHLHSTHSASRRTHDLRHGAATAMLAAGVDIKIVQETLGHTSSSFTRDTYTSVYPEAAAAAAEATAALLSASSPVPPRHGTTRPRAGGQTAARETDGAVIHLPTS</sequence>
<protein>
    <submittedName>
        <fullName evidence="4">Tyrosine-type recombinase/integrase</fullName>
    </submittedName>
</protein>
<reference evidence="4" key="1">
    <citation type="submission" date="2020-11" db="EMBL/GenBank/DDBJ databases">
        <title>Whole-genome analyses of Nonomuraea sp. K274.</title>
        <authorList>
            <person name="Veyisoglu A."/>
        </authorList>
    </citation>
    <scope>NUCLEOTIDE SEQUENCE</scope>
    <source>
        <strain evidence="4">K274</strain>
    </source>
</reference>
<dbReference type="SUPFAM" id="SSF56349">
    <property type="entry name" value="DNA breaking-rejoining enzymes"/>
    <property type="match status" value="1"/>
</dbReference>
<dbReference type="GO" id="GO:0006310">
    <property type="term" value="P:DNA recombination"/>
    <property type="evidence" value="ECO:0007669"/>
    <property type="project" value="UniProtKB-KW"/>
</dbReference>
<dbReference type="InterPro" id="IPR013762">
    <property type="entry name" value="Integrase-like_cat_sf"/>
</dbReference>
<dbReference type="EMBL" id="JADOGI010000207">
    <property type="protein sequence ID" value="MBF8192392.1"/>
    <property type="molecule type" value="Genomic_DNA"/>
</dbReference>
<evidence type="ECO:0000313" key="5">
    <source>
        <dbReference type="Proteomes" id="UP000605361"/>
    </source>
</evidence>
<dbReference type="Pfam" id="PF00589">
    <property type="entry name" value="Phage_integrase"/>
    <property type="match status" value="1"/>
</dbReference>
<accession>A0A931AP07</accession>
<dbReference type="InterPro" id="IPR011010">
    <property type="entry name" value="DNA_brk_join_enz"/>
</dbReference>
<feature type="region of interest" description="Disordered" evidence="2">
    <location>
        <begin position="99"/>
        <end position="134"/>
    </location>
</feature>
<proteinExistence type="predicted"/>
<dbReference type="Proteomes" id="UP000605361">
    <property type="component" value="Unassembled WGS sequence"/>
</dbReference>
<evidence type="ECO:0000256" key="2">
    <source>
        <dbReference type="SAM" id="MobiDB-lite"/>
    </source>
</evidence>
<keyword evidence="5" id="KW-1185">Reference proteome</keyword>